<organism evidence="1 2">
    <name type="scientific">Mesonia oceanica</name>
    <dbReference type="NCBI Taxonomy" id="2687242"/>
    <lineage>
        <taxon>Bacteria</taxon>
        <taxon>Pseudomonadati</taxon>
        <taxon>Bacteroidota</taxon>
        <taxon>Flavobacteriia</taxon>
        <taxon>Flavobacteriales</taxon>
        <taxon>Flavobacteriaceae</taxon>
        <taxon>Mesonia</taxon>
    </lineage>
</organism>
<accession>A0AC61YAA8</accession>
<comment type="caution">
    <text evidence="1">The sequence shown here is derived from an EMBL/GenBank/DDBJ whole genome shotgun (WGS) entry which is preliminary data.</text>
</comment>
<evidence type="ECO:0000313" key="1">
    <source>
        <dbReference type="EMBL" id="VVV01447.1"/>
    </source>
</evidence>
<name>A0AC61YAA8_9FLAO</name>
<proteinExistence type="predicted"/>
<protein>
    <submittedName>
        <fullName evidence="1">Uncharacterized protein</fullName>
    </submittedName>
</protein>
<reference evidence="1" key="1">
    <citation type="submission" date="2019-09" db="EMBL/GenBank/DDBJ databases">
        <authorList>
            <person name="Rodrigo-Torres L."/>
            <person name="Arahal R. D."/>
            <person name="Lucena T."/>
        </authorList>
    </citation>
    <scope>NUCLEOTIDE SEQUENCE</scope>
    <source>
        <strain evidence="1">ISS653</strain>
    </source>
</reference>
<gene>
    <name evidence="1" type="ORF">FVB9532_02739</name>
</gene>
<evidence type="ECO:0000313" key="2">
    <source>
        <dbReference type="Proteomes" id="UP000356253"/>
    </source>
</evidence>
<sequence length="172" mass="20632">MRYFLILFLLCAFYNPMKAQSESFQTHINIIKLDELKNNIFESQKPYKIVFIFNQFCPASRDFFPELDELYKNAPKENFELFVVTNTKEKNKEELQDHLFYYGYVEPFYILKDKPFLGFLKKTIQSICESCNANEMGYSSFMVFNENNEVLEQTNYNQTKEESLNILEKYIK</sequence>
<dbReference type="Proteomes" id="UP000356253">
    <property type="component" value="Unassembled WGS sequence"/>
</dbReference>
<keyword evidence="2" id="KW-1185">Reference proteome</keyword>
<dbReference type="EMBL" id="CABVMM010000010">
    <property type="protein sequence ID" value="VVV01447.1"/>
    <property type="molecule type" value="Genomic_DNA"/>
</dbReference>